<keyword evidence="2" id="KW-1185">Reference proteome</keyword>
<dbReference type="Proteomes" id="UP000289691">
    <property type="component" value="Unassembled WGS sequence"/>
</dbReference>
<dbReference type="InterPro" id="IPR054213">
    <property type="entry name" value="DUF6920"/>
</dbReference>
<sequence>MRGYFSNVLQPGQEFVDGARIGQVGRLRPGDADSPWQPFTATHHVTVDPPGFYWDATVRYLPFVSVGVRDRFADAESGASVSLFGVVPIDSAGSSPELREAELIRYLAEAVWYPTALLPNEGVEWEGIDDETARATVEHGGVTASLTFTFEDDEVTSVHADERYRSVDGRYEPTPWTGHWHDYATRQGVSVPMAGEVTWHPPDGAFQAWQGRVTDIEYR</sequence>
<reference evidence="1 2" key="1">
    <citation type="submission" date="2019-01" db="EMBL/GenBank/DDBJ databases">
        <title>Halorientalis sp. F13-25 a new haloarchaeum isolated from hypersaline water.</title>
        <authorList>
            <person name="Ana D.-V."/>
            <person name="Cristina S.-P."/>
            <person name="Antonio V."/>
        </authorList>
    </citation>
    <scope>NUCLEOTIDE SEQUENCE [LARGE SCALE GENOMIC DNA]</scope>
    <source>
        <strain evidence="1 2">F13-25</strain>
    </source>
</reference>
<organism evidence="1 2">
    <name type="scientific">Halorientalis pallida</name>
    <dbReference type="NCBI Taxonomy" id="2479928"/>
    <lineage>
        <taxon>Archaea</taxon>
        <taxon>Methanobacteriati</taxon>
        <taxon>Methanobacteriota</taxon>
        <taxon>Stenosarchaea group</taxon>
        <taxon>Halobacteria</taxon>
        <taxon>Halobacteriales</taxon>
        <taxon>Haloarculaceae</taxon>
        <taxon>Halorientalis</taxon>
    </lineage>
</organism>
<comment type="caution">
    <text evidence="1">The sequence shown here is derived from an EMBL/GenBank/DDBJ whole genome shotgun (WGS) entry which is preliminary data.</text>
</comment>
<evidence type="ECO:0000313" key="1">
    <source>
        <dbReference type="EMBL" id="RXK46767.1"/>
    </source>
</evidence>
<name>A0A498KRM2_9EURY</name>
<dbReference type="OrthoDB" id="79774at2157"/>
<gene>
    <name evidence="1" type="ORF">EAF64_18955</name>
</gene>
<dbReference type="EMBL" id="RDFA01000008">
    <property type="protein sequence ID" value="RXK46767.1"/>
    <property type="molecule type" value="Genomic_DNA"/>
</dbReference>
<dbReference type="Pfam" id="PF21900">
    <property type="entry name" value="DUF6920"/>
    <property type="match status" value="1"/>
</dbReference>
<evidence type="ECO:0000313" key="2">
    <source>
        <dbReference type="Proteomes" id="UP000289691"/>
    </source>
</evidence>
<dbReference type="AlphaFoldDB" id="A0A498KRM2"/>
<protein>
    <submittedName>
        <fullName evidence="1">Uncharacterized protein</fullName>
    </submittedName>
</protein>
<accession>A0A498KRM2</accession>
<proteinExistence type="predicted"/>